<name>A0A1E7ZFM5_9ALTE</name>
<organism evidence="6 7">
    <name type="scientific">Alteromonas confluentis</name>
    <dbReference type="NCBI Taxonomy" id="1656094"/>
    <lineage>
        <taxon>Bacteria</taxon>
        <taxon>Pseudomonadati</taxon>
        <taxon>Pseudomonadota</taxon>
        <taxon>Gammaproteobacteria</taxon>
        <taxon>Alteromonadales</taxon>
        <taxon>Alteromonadaceae</taxon>
        <taxon>Alteromonas/Salinimonas group</taxon>
        <taxon>Alteromonas</taxon>
    </lineage>
</organism>
<protein>
    <recommendedName>
        <fullName evidence="5">HTH tetR-type domain-containing protein</fullName>
    </recommendedName>
</protein>
<dbReference type="AlphaFoldDB" id="A0A1E7ZFM5"/>
<reference evidence="6 7" key="1">
    <citation type="submission" date="2016-08" db="EMBL/GenBank/DDBJ databases">
        <authorList>
            <person name="Seilhamer J.J."/>
        </authorList>
    </citation>
    <scope>NUCLEOTIDE SEQUENCE [LARGE SCALE GENOMIC DNA]</scope>
    <source>
        <strain evidence="6 7">KCTC 42603</strain>
    </source>
</reference>
<dbReference type="InterPro" id="IPR011075">
    <property type="entry name" value="TetR_C"/>
</dbReference>
<evidence type="ECO:0000256" key="2">
    <source>
        <dbReference type="ARBA" id="ARBA00023125"/>
    </source>
</evidence>
<feature type="DNA-binding region" description="H-T-H motif" evidence="4">
    <location>
        <begin position="25"/>
        <end position="44"/>
    </location>
</feature>
<dbReference type="PANTHER" id="PTHR47506:SF8">
    <property type="entry name" value="REPRESSOR OF PUTATIVE XENOBIOTIC REDUCTASE TETR FAMILY-RELATED"/>
    <property type="match status" value="1"/>
</dbReference>
<dbReference type="EMBL" id="MDHN01000005">
    <property type="protein sequence ID" value="OFC72296.1"/>
    <property type="molecule type" value="Genomic_DNA"/>
</dbReference>
<accession>A0A1E7ZFM5</accession>
<keyword evidence="7" id="KW-1185">Reference proteome</keyword>
<sequence length="191" mass="21487">MKLSNEELIKSATAVFWKKGYSAVGMRELQTALDMRPGSIYHRFKSKDGLFQLVIETYVEDSKSDIEACSTFPDTLAELEKYFVSVTTCPGDLQYQRQCLLVRTLSDMEQLPEAIRQVVVEGMAALKSAFLLVLKNAQQQGNISQEADLNELAAWLQCQFVGLRTQAFVCDDDEQTKRLINRAMSELNSAA</sequence>
<dbReference type="STRING" id="1656094.BFC18_03280"/>
<dbReference type="Pfam" id="PF16925">
    <property type="entry name" value="TetR_C_13"/>
    <property type="match status" value="1"/>
</dbReference>
<comment type="caution">
    <text evidence="6">The sequence shown here is derived from an EMBL/GenBank/DDBJ whole genome shotgun (WGS) entry which is preliminary data.</text>
</comment>
<keyword evidence="1" id="KW-0805">Transcription regulation</keyword>
<dbReference type="PANTHER" id="PTHR47506">
    <property type="entry name" value="TRANSCRIPTIONAL REGULATORY PROTEIN"/>
    <property type="match status" value="1"/>
</dbReference>
<evidence type="ECO:0000313" key="6">
    <source>
        <dbReference type="EMBL" id="OFC72296.1"/>
    </source>
</evidence>
<feature type="domain" description="HTH tetR-type" evidence="5">
    <location>
        <begin position="2"/>
        <end position="62"/>
    </location>
</feature>
<dbReference type="PROSITE" id="PS50977">
    <property type="entry name" value="HTH_TETR_2"/>
    <property type="match status" value="1"/>
</dbReference>
<dbReference type="Gene3D" id="1.10.357.10">
    <property type="entry name" value="Tetracycline Repressor, domain 2"/>
    <property type="match status" value="1"/>
</dbReference>
<dbReference type="GO" id="GO:0003677">
    <property type="term" value="F:DNA binding"/>
    <property type="evidence" value="ECO:0007669"/>
    <property type="project" value="UniProtKB-UniRule"/>
</dbReference>
<dbReference type="InterPro" id="IPR036271">
    <property type="entry name" value="Tet_transcr_reg_TetR-rel_C_sf"/>
</dbReference>
<evidence type="ECO:0000256" key="3">
    <source>
        <dbReference type="ARBA" id="ARBA00023163"/>
    </source>
</evidence>
<dbReference type="SUPFAM" id="SSF46689">
    <property type="entry name" value="Homeodomain-like"/>
    <property type="match status" value="1"/>
</dbReference>
<dbReference type="InterPro" id="IPR009057">
    <property type="entry name" value="Homeodomain-like_sf"/>
</dbReference>
<dbReference type="Proteomes" id="UP000175691">
    <property type="component" value="Unassembled WGS sequence"/>
</dbReference>
<dbReference type="InterPro" id="IPR001647">
    <property type="entry name" value="HTH_TetR"/>
</dbReference>
<dbReference type="SUPFAM" id="SSF48498">
    <property type="entry name" value="Tetracyclin repressor-like, C-terminal domain"/>
    <property type="match status" value="1"/>
</dbReference>
<keyword evidence="3" id="KW-0804">Transcription</keyword>
<dbReference type="OrthoDB" id="270177at2"/>
<proteinExistence type="predicted"/>
<evidence type="ECO:0000259" key="5">
    <source>
        <dbReference type="PROSITE" id="PS50977"/>
    </source>
</evidence>
<evidence type="ECO:0000256" key="4">
    <source>
        <dbReference type="PROSITE-ProRule" id="PRU00335"/>
    </source>
</evidence>
<dbReference type="Pfam" id="PF00440">
    <property type="entry name" value="TetR_N"/>
    <property type="match status" value="1"/>
</dbReference>
<evidence type="ECO:0000256" key="1">
    <source>
        <dbReference type="ARBA" id="ARBA00023015"/>
    </source>
</evidence>
<dbReference type="RefSeq" id="WP_070123523.1">
    <property type="nucleotide sequence ID" value="NZ_MDHN01000005.1"/>
</dbReference>
<gene>
    <name evidence="6" type="ORF">BFC18_03280</name>
</gene>
<evidence type="ECO:0000313" key="7">
    <source>
        <dbReference type="Proteomes" id="UP000175691"/>
    </source>
</evidence>
<keyword evidence="2 4" id="KW-0238">DNA-binding</keyword>